<accession>A0A0C3N329</accession>
<reference evidence="1 2" key="1">
    <citation type="submission" date="2014-04" db="EMBL/GenBank/DDBJ databases">
        <authorList>
            <consortium name="DOE Joint Genome Institute"/>
            <person name="Kuo A."/>
            <person name="Kohler A."/>
            <person name="Costa M.D."/>
            <person name="Nagy L.G."/>
            <person name="Floudas D."/>
            <person name="Copeland A."/>
            <person name="Barry K.W."/>
            <person name="Cichocki N."/>
            <person name="Veneault-Fourrey C."/>
            <person name="LaButti K."/>
            <person name="Lindquist E.A."/>
            <person name="Lipzen A."/>
            <person name="Lundell T."/>
            <person name="Morin E."/>
            <person name="Murat C."/>
            <person name="Sun H."/>
            <person name="Tunlid A."/>
            <person name="Henrissat B."/>
            <person name="Grigoriev I.V."/>
            <person name="Hibbett D.S."/>
            <person name="Martin F."/>
            <person name="Nordberg H.P."/>
            <person name="Cantor M.N."/>
            <person name="Hua S.X."/>
        </authorList>
    </citation>
    <scope>NUCLEOTIDE SEQUENCE [LARGE SCALE GENOMIC DNA]</scope>
    <source>
        <strain evidence="1 2">Marx 270</strain>
    </source>
</reference>
<proteinExistence type="predicted"/>
<name>A0A0C3N329_PISTI</name>
<dbReference type="HOGENOM" id="CLU_2677845_0_0_1"/>
<dbReference type="InParanoid" id="A0A0C3N329"/>
<protein>
    <submittedName>
        <fullName evidence="1">Uncharacterized protein</fullName>
    </submittedName>
</protein>
<sequence length="75" mass="8506">MAFPPSICGKGNVSYHRQAIIALFPLPMSENCPPFHRRCPNTLFAGTAIAKPFDYTRTASSTQFQSSWPFRQRTR</sequence>
<evidence type="ECO:0000313" key="1">
    <source>
        <dbReference type="EMBL" id="KIN95444.1"/>
    </source>
</evidence>
<reference evidence="2" key="2">
    <citation type="submission" date="2015-01" db="EMBL/GenBank/DDBJ databases">
        <title>Evolutionary Origins and Diversification of the Mycorrhizal Mutualists.</title>
        <authorList>
            <consortium name="DOE Joint Genome Institute"/>
            <consortium name="Mycorrhizal Genomics Consortium"/>
            <person name="Kohler A."/>
            <person name="Kuo A."/>
            <person name="Nagy L.G."/>
            <person name="Floudas D."/>
            <person name="Copeland A."/>
            <person name="Barry K.W."/>
            <person name="Cichocki N."/>
            <person name="Veneault-Fourrey C."/>
            <person name="LaButti K."/>
            <person name="Lindquist E.A."/>
            <person name="Lipzen A."/>
            <person name="Lundell T."/>
            <person name="Morin E."/>
            <person name="Murat C."/>
            <person name="Riley R."/>
            <person name="Ohm R."/>
            <person name="Sun H."/>
            <person name="Tunlid A."/>
            <person name="Henrissat B."/>
            <person name="Grigoriev I.V."/>
            <person name="Hibbett D.S."/>
            <person name="Martin F."/>
        </authorList>
    </citation>
    <scope>NUCLEOTIDE SEQUENCE [LARGE SCALE GENOMIC DNA]</scope>
    <source>
        <strain evidence="2">Marx 270</strain>
    </source>
</reference>
<feature type="non-terminal residue" evidence="1">
    <location>
        <position position="75"/>
    </location>
</feature>
<gene>
    <name evidence="1" type="ORF">M404DRAFT_1007486</name>
</gene>
<keyword evidence="2" id="KW-1185">Reference proteome</keyword>
<dbReference type="EMBL" id="KN832068">
    <property type="protein sequence ID" value="KIN95444.1"/>
    <property type="molecule type" value="Genomic_DNA"/>
</dbReference>
<dbReference type="Proteomes" id="UP000054217">
    <property type="component" value="Unassembled WGS sequence"/>
</dbReference>
<organism evidence="1 2">
    <name type="scientific">Pisolithus tinctorius Marx 270</name>
    <dbReference type="NCBI Taxonomy" id="870435"/>
    <lineage>
        <taxon>Eukaryota</taxon>
        <taxon>Fungi</taxon>
        <taxon>Dikarya</taxon>
        <taxon>Basidiomycota</taxon>
        <taxon>Agaricomycotina</taxon>
        <taxon>Agaricomycetes</taxon>
        <taxon>Agaricomycetidae</taxon>
        <taxon>Boletales</taxon>
        <taxon>Sclerodermatineae</taxon>
        <taxon>Pisolithaceae</taxon>
        <taxon>Pisolithus</taxon>
    </lineage>
</organism>
<dbReference type="AlphaFoldDB" id="A0A0C3N329"/>
<evidence type="ECO:0000313" key="2">
    <source>
        <dbReference type="Proteomes" id="UP000054217"/>
    </source>
</evidence>